<dbReference type="EMBL" id="QZXA01000001">
    <property type="protein sequence ID" value="RJT37903.1"/>
    <property type="molecule type" value="Genomic_DNA"/>
</dbReference>
<sequence>MANALTILTSAIVPRAKAVPASATAVAENRGGWINLIRESFAGAWQQNITVDFNSVLSYNAVYACITLIASDISKLCVELVQEDADGIWTEVSSPAYSPVLRKPNRYQNRIQFWEGWILSKLMRGNTYVLKVRDNRQVVTALYVLDPNRVRVLVADDGSVWYRLNHDNLSGLTEAITVPASEIIHDRFNCLFHPLVGTSPIYAAGVAATQGLAIQNNSAKFFGNKSQPGGVLTAPGSIGDDTAARLKEAWDTKFSGENAGKVAVLGDGLKYERMALTAEESQLIDQLKWTAEVVCSVFHVPPYKIGVGQMPTNNNVQALNTEYYSQCLQALIESAELCLDEGLGIGEGVLIAGKTYGTEFDVDNLLRMDSLTQMDVLNKSAGILEIDEMRARIGVKKTKGGNAVYLQQQNYSLEALAKRDAQPDPFTIAKPTAVPMMPPAAQAEDPQAASNDNATAAAAKDALLEIWKGLG</sequence>
<comment type="caution">
    <text evidence="1">The sequence shown here is derived from an EMBL/GenBank/DDBJ whole genome shotgun (WGS) entry which is preliminary data.</text>
</comment>
<accession>A0A6M7TPN8</accession>
<proteinExistence type="predicted"/>
<dbReference type="InterPro" id="IPR006944">
    <property type="entry name" value="Phage/GTA_portal"/>
</dbReference>
<reference evidence="1 2" key="1">
    <citation type="submission" date="2018-09" db="EMBL/GenBank/DDBJ databases">
        <title>Mesorhizobium carmichaelinearum sp. nov. isolated from Carmichaelinea spp. root nodules in New Zealand.</title>
        <authorList>
            <person name="De Meyer S.E."/>
        </authorList>
    </citation>
    <scope>NUCLEOTIDE SEQUENCE [LARGE SCALE GENOMIC DNA]</scope>
    <source>
        <strain evidence="1 2">LMG 28313</strain>
    </source>
</reference>
<protein>
    <submittedName>
        <fullName evidence="1">Phage portal protein</fullName>
    </submittedName>
</protein>
<organism evidence="1 2">
    <name type="scientific">Mesorhizobium jarvisii</name>
    <dbReference type="NCBI Taxonomy" id="1777867"/>
    <lineage>
        <taxon>Bacteria</taxon>
        <taxon>Pseudomonadati</taxon>
        <taxon>Pseudomonadota</taxon>
        <taxon>Alphaproteobacteria</taxon>
        <taxon>Hyphomicrobiales</taxon>
        <taxon>Phyllobacteriaceae</taxon>
        <taxon>Mesorhizobium</taxon>
    </lineage>
</organism>
<evidence type="ECO:0000313" key="2">
    <source>
        <dbReference type="Proteomes" id="UP000275530"/>
    </source>
</evidence>
<dbReference type="Pfam" id="PF04860">
    <property type="entry name" value="Phage_portal"/>
    <property type="match status" value="1"/>
</dbReference>
<dbReference type="AlphaFoldDB" id="A0A6M7TPN8"/>
<evidence type="ECO:0000313" key="1">
    <source>
        <dbReference type="EMBL" id="RJT37903.1"/>
    </source>
</evidence>
<name>A0A6M7TPN8_9HYPH</name>
<dbReference type="InterPro" id="IPR006427">
    <property type="entry name" value="Portal_HK97"/>
</dbReference>
<dbReference type="RefSeq" id="WP_064983116.1">
    <property type="nucleotide sequence ID" value="NZ_CP033507.1"/>
</dbReference>
<keyword evidence="2" id="KW-1185">Reference proteome</keyword>
<dbReference type="Proteomes" id="UP000275530">
    <property type="component" value="Unassembled WGS sequence"/>
</dbReference>
<dbReference type="NCBIfam" id="TIGR01537">
    <property type="entry name" value="portal_HK97"/>
    <property type="match status" value="1"/>
</dbReference>
<gene>
    <name evidence="1" type="ORF">D3242_01255</name>
</gene>